<keyword evidence="1" id="KW-0732">Signal</keyword>
<sequence>MNASVLRSTALCLALMSSLPVVSCSSSGSKASHNAPAAAAQVCTSCVDISVHVWKFTPYAGTDVTKLSGITPASADGKASVNMQANSKEARPAEILKKLQQSGHAELVLNFDSVTTSGQSLPLSTSGPAGEFSALMTPAALKTNTPDLINYELHAAMPHGGLTGGRDAYTKGNFLLKDGGALLSMQKVGESYAVWLISTKHPV</sequence>
<reference evidence="2" key="1">
    <citation type="submission" date="2013-11" db="EMBL/GenBank/DDBJ databases">
        <title>The novel cryptic plasmid pEA68 of Erwinia amylovora strain 692 and definition of a novel family of plasmids.</title>
        <authorList>
            <person name="Ismail E."/>
            <person name="Blom J."/>
            <person name="Bultreys A."/>
            <person name="Ivanovic M."/>
            <person name="Obradovic A."/>
            <person name="Van Doorn J."/>
            <person name="Bergsma-Vlami M."/>
            <person name="Maes M."/>
            <person name="Willems A."/>
            <person name="Stockwell V."/>
            <person name="Smits T.H.M."/>
            <person name="Pulawska J."/>
        </authorList>
    </citation>
    <scope>NUCLEOTIDE SEQUENCE [LARGE SCALE GENOMIC DNA]</scope>
    <source>
        <strain evidence="2">692</strain>
        <plasmid evidence="2">pEA68</plasmid>
    </source>
</reference>
<protein>
    <submittedName>
        <fullName evidence="2">Putative secreted protein</fullName>
    </submittedName>
</protein>
<organism evidence="2">
    <name type="scientific">Erwinia amylovora</name>
    <name type="common">Fire blight bacteria</name>
    <dbReference type="NCBI Taxonomy" id="552"/>
    <lineage>
        <taxon>Bacteria</taxon>
        <taxon>Pseudomonadati</taxon>
        <taxon>Pseudomonadota</taxon>
        <taxon>Gammaproteobacteria</taxon>
        <taxon>Enterobacterales</taxon>
        <taxon>Erwiniaceae</taxon>
        <taxon>Erwinia</taxon>
    </lineage>
</organism>
<accession>A0A0P0ZHB6</accession>
<keyword evidence="2" id="KW-0614">Plasmid</keyword>
<evidence type="ECO:0000256" key="1">
    <source>
        <dbReference type="SAM" id="SignalP"/>
    </source>
</evidence>
<proteinExistence type="predicted"/>
<geneLocation type="plasmid" evidence="2">
    <name>pEA68</name>
</geneLocation>
<dbReference type="AlphaFoldDB" id="A0A0P0ZHB6"/>
<evidence type="ECO:0000313" key="2">
    <source>
        <dbReference type="EMBL" id="CDM08085.1"/>
    </source>
</evidence>
<dbReference type="RefSeq" id="WP_160174236.1">
    <property type="nucleotide sequence ID" value="NZ_HG813238.1"/>
</dbReference>
<gene>
    <name evidence="2" type="ORF">EAMY692_p10038</name>
</gene>
<name>A0A0P0ZHB6_ERWAM</name>
<feature type="signal peptide" evidence="1">
    <location>
        <begin position="1"/>
        <end position="23"/>
    </location>
</feature>
<dbReference type="EMBL" id="HG813238">
    <property type="protein sequence ID" value="CDM08085.1"/>
    <property type="molecule type" value="Genomic_DNA"/>
</dbReference>
<feature type="chain" id="PRO_5006058345" evidence="1">
    <location>
        <begin position="24"/>
        <end position="203"/>
    </location>
</feature>